<accession>A0A0F5HM83</accession>
<dbReference type="AlphaFoldDB" id="A0A0F5HM83"/>
<reference evidence="1" key="1">
    <citation type="submission" date="2015-02" db="EMBL/GenBank/DDBJ databases">
        <title>Genome Assembly of Bacillaceae bacterium MTCC 8252.</title>
        <authorList>
            <person name="Verma A."/>
            <person name="Khatri I."/>
            <person name="Mual P."/>
            <person name="Subramanian S."/>
            <person name="Krishnamurthi S."/>
        </authorList>
    </citation>
    <scope>NUCLEOTIDE SEQUENCE [LARGE SCALE GENOMIC DNA]</scope>
    <source>
        <strain evidence="1">MTCC 8252</strain>
    </source>
</reference>
<evidence type="ECO:0000313" key="2">
    <source>
        <dbReference type="Proteomes" id="UP000031563"/>
    </source>
</evidence>
<keyword evidence="2" id="KW-1185">Reference proteome</keyword>
<evidence type="ECO:0000313" key="1">
    <source>
        <dbReference type="EMBL" id="KKB38358.1"/>
    </source>
</evidence>
<dbReference type="EMBL" id="JWIR02000047">
    <property type="protein sequence ID" value="KKB38358.1"/>
    <property type="molecule type" value="Genomic_DNA"/>
</dbReference>
<dbReference type="RefSeq" id="WP_156994640.1">
    <property type="nucleotide sequence ID" value="NZ_JWIQ02000102.1"/>
</dbReference>
<proteinExistence type="predicted"/>
<dbReference type="Proteomes" id="UP000031563">
    <property type="component" value="Unassembled WGS sequence"/>
</dbReference>
<comment type="caution">
    <text evidence="1">The sequence shown here is derived from an EMBL/GenBank/DDBJ whole genome shotgun (WGS) entry which is preliminary data.</text>
</comment>
<name>A0A0F5HM83_BACTR</name>
<organism evidence="1 2">
    <name type="scientific">Bacillus thermotolerans</name>
    <name type="common">Quasibacillus thermotolerans</name>
    <dbReference type="NCBI Taxonomy" id="1221996"/>
    <lineage>
        <taxon>Bacteria</taxon>
        <taxon>Bacillati</taxon>
        <taxon>Bacillota</taxon>
        <taxon>Bacilli</taxon>
        <taxon>Bacillales</taxon>
        <taxon>Bacillaceae</taxon>
        <taxon>Bacillus</taxon>
    </lineage>
</organism>
<sequence length="56" mass="6682">MNLQREYVKKLIGLNSTVRRKEEGYTIEQFSNPLIHRQIHGNEVYVPLDLQKLWGK</sequence>
<accession>A0A0F5HYQ8</accession>
<protein>
    <submittedName>
        <fullName evidence="1">Uncharacterized protein</fullName>
    </submittedName>
</protein>
<gene>
    <name evidence="1" type="ORF">QY95_02606</name>
</gene>